<dbReference type="Proteomes" id="UP001433508">
    <property type="component" value="Unassembled WGS sequence"/>
</dbReference>
<dbReference type="EMBL" id="MU971506">
    <property type="protein sequence ID" value="KAK9234168.1"/>
    <property type="molecule type" value="Genomic_DNA"/>
</dbReference>
<reference evidence="2" key="1">
    <citation type="journal article" date="2024" name="Front. Bioeng. Biotechnol.">
        <title>Genome-scale model development and genomic sequencing of the oleaginous clade Lipomyces.</title>
        <authorList>
            <person name="Czajka J.J."/>
            <person name="Han Y."/>
            <person name="Kim J."/>
            <person name="Mondo S.J."/>
            <person name="Hofstad B.A."/>
            <person name="Robles A."/>
            <person name="Haridas S."/>
            <person name="Riley R."/>
            <person name="LaButti K."/>
            <person name="Pangilinan J."/>
            <person name="Andreopoulos W."/>
            <person name="Lipzen A."/>
            <person name="Yan J."/>
            <person name="Wang M."/>
            <person name="Ng V."/>
            <person name="Grigoriev I.V."/>
            <person name="Spatafora J.W."/>
            <person name="Magnuson J.K."/>
            <person name="Baker S.E."/>
            <person name="Pomraning K.R."/>
        </authorList>
    </citation>
    <scope>NUCLEOTIDE SEQUENCE [LARGE SCALE GENOMIC DNA]</scope>
    <source>
        <strain evidence="2">CBS 7786</strain>
    </source>
</reference>
<evidence type="ECO:0000313" key="1">
    <source>
        <dbReference type="EMBL" id="KAK9234168.1"/>
    </source>
</evidence>
<name>A0ACC3SRB7_LIPKO</name>
<protein>
    <submittedName>
        <fullName evidence="1">Uncharacterized protein</fullName>
    </submittedName>
</protein>
<evidence type="ECO:0000313" key="2">
    <source>
        <dbReference type="Proteomes" id="UP001433508"/>
    </source>
</evidence>
<gene>
    <name evidence="1" type="ORF">V1525DRAFT_78291</name>
</gene>
<comment type="caution">
    <text evidence="1">The sequence shown here is derived from an EMBL/GenBank/DDBJ whole genome shotgun (WGS) entry which is preliminary data.</text>
</comment>
<proteinExistence type="predicted"/>
<accession>A0ACC3SRB7</accession>
<organism evidence="1 2">
    <name type="scientific">Lipomyces kononenkoae</name>
    <name type="common">Yeast</name>
    <dbReference type="NCBI Taxonomy" id="34357"/>
    <lineage>
        <taxon>Eukaryota</taxon>
        <taxon>Fungi</taxon>
        <taxon>Dikarya</taxon>
        <taxon>Ascomycota</taxon>
        <taxon>Saccharomycotina</taxon>
        <taxon>Lipomycetes</taxon>
        <taxon>Lipomycetales</taxon>
        <taxon>Lipomycetaceae</taxon>
        <taxon>Lipomyces</taxon>
    </lineage>
</organism>
<keyword evidence="2" id="KW-1185">Reference proteome</keyword>
<sequence length="614" mass="67449">MDPIDSMEASLDGSHCHGGVAPQPPNFKYRGRVRTGCLTCRRRKIKCDEQRPSCNNCMRSTRNCVYQLKKVGYPNAAPRVEVHECPMSQSSQGLPTFGPDTRQDADLLRDGLFIAPPLSAPPTPTTPSPSDPILQPLQSPASSESTETVLLAHHDYRQDGAGPAAVVGASGSPSAQSLMTSQDISLCTTIDYLEAVGIKDRPSFSFFIEEVNLPLISPYDDANWRRVKTICTELSADNGAMFAAILAVQELYKAQVTGLSTSHAVSLYGTATAIFVPSLENLAQDIDTVLIISFLLCLFEIIVPNETYSVLSQTDGAFVARLEATAIHGHYSAVALRISSWLRIIHAATRRGGNLGILSDNVSSLLPSDSIHPPSLSMLDKDIQIANSMYDILSAPIFTFYFELQCISTQIANLSHYHRSRTTGEDQEEVAELMSGVKTRLKSIWQARPGPMRFEASELRVQLSPSIAEPLVTLVGIATAAYHAEIVEVGRTLSDPPLASPEAMQAMRCIRDIVENGDWNAYASTCNGAQSYNKSDKLHPAYLRPLFLYAIESIHLADAQWAVDHIKRINNHICRSEFFARFAESLTEAQRSKGRRVTTRYFCYQAFGVAPPYL</sequence>